<evidence type="ECO:0000256" key="4">
    <source>
        <dbReference type="ARBA" id="ARBA00022729"/>
    </source>
</evidence>
<reference evidence="12" key="1">
    <citation type="submission" date="2025-08" db="UniProtKB">
        <authorList>
            <consortium name="Ensembl"/>
        </authorList>
    </citation>
    <scope>IDENTIFICATION</scope>
</reference>
<protein>
    <recommendedName>
        <fullName evidence="9">Leucine-rich glioma-inactivated protein 1</fullName>
    </recommendedName>
</protein>
<evidence type="ECO:0000256" key="3">
    <source>
        <dbReference type="ARBA" id="ARBA00022614"/>
    </source>
</evidence>
<keyword evidence="13" id="KW-1185">Reference proteome</keyword>
<evidence type="ECO:0000256" key="5">
    <source>
        <dbReference type="ARBA" id="ARBA00022737"/>
    </source>
</evidence>
<dbReference type="InterPro" id="IPR001611">
    <property type="entry name" value="Leu-rich_rpt"/>
</dbReference>
<dbReference type="PANTHER" id="PTHR24367:SF17">
    <property type="entry name" value="LEUCINE-RICH GLIOMA-INACTIVATED PROTEIN 1"/>
    <property type="match status" value="1"/>
</dbReference>
<dbReference type="InterPro" id="IPR000483">
    <property type="entry name" value="Cys-rich_flank_reg_C"/>
</dbReference>
<dbReference type="InterPro" id="IPR009039">
    <property type="entry name" value="EAR"/>
</dbReference>
<dbReference type="InterPro" id="IPR005492">
    <property type="entry name" value="EPTP"/>
</dbReference>
<dbReference type="InterPro" id="IPR051295">
    <property type="entry name" value="LGI_related"/>
</dbReference>
<proteinExistence type="predicted"/>
<evidence type="ECO:0000256" key="9">
    <source>
        <dbReference type="ARBA" id="ARBA00040825"/>
    </source>
</evidence>
<evidence type="ECO:0000256" key="7">
    <source>
        <dbReference type="ARBA" id="ARBA00023180"/>
    </source>
</evidence>
<feature type="domain" description="LRRCT" evidence="11">
    <location>
        <begin position="118"/>
        <end position="167"/>
    </location>
</feature>
<keyword evidence="4 10" id="KW-0732">Signal</keyword>
<keyword evidence="2" id="KW-0963">Cytoplasm</keyword>
<evidence type="ECO:0000256" key="6">
    <source>
        <dbReference type="ARBA" id="ARBA00023018"/>
    </source>
</evidence>
<evidence type="ECO:0000256" key="2">
    <source>
        <dbReference type="ARBA" id="ARBA00022490"/>
    </source>
</evidence>
<keyword evidence="7" id="KW-0325">Glycoprotein</keyword>
<dbReference type="Pfam" id="PF13855">
    <property type="entry name" value="LRR_8"/>
    <property type="match status" value="1"/>
</dbReference>
<dbReference type="GO" id="GO:0045202">
    <property type="term" value="C:synapse"/>
    <property type="evidence" value="ECO:0007669"/>
    <property type="project" value="UniProtKB-SubCell"/>
</dbReference>
<name>A0A3Q3WA29_MOLML</name>
<dbReference type="PROSITE" id="PS50912">
    <property type="entry name" value="EAR"/>
    <property type="match status" value="1"/>
</dbReference>
<organism evidence="12 13">
    <name type="scientific">Mola mola</name>
    <name type="common">Ocean sunfish</name>
    <name type="synonym">Tetraodon mola</name>
    <dbReference type="NCBI Taxonomy" id="94237"/>
    <lineage>
        <taxon>Eukaryota</taxon>
        <taxon>Metazoa</taxon>
        <taxon>Chordata</taxon>
        <taxon>Craniata</taxon>
        <taxon>Vertebrata</taxon>
        <taxon>Euteleostomi</taxon>
        <taxon>Actinopterygii</taxon>
        <taxon>Neopterygii</taxon>
        <taxon>Teleostei</taxon>
        <taxon>Neoteleostei</taxon>
        <taxon>Acanthomorphata</taxon>
        <taxon>Eupercaria</taxon>
        <taxon>Tetraodontiformes</taxon>
        <taxon>Molidae</taxon>
        <taxon>Mola</taxon>
    </lineage>
</organism>
<dbReference type="AlphaFoldDB" id="A0A3Q3WA29"/>
<dbReference type="Gene3D" id="3.80.10.10">
    <property type="entry name" value="Ribonuclease Inhibitor"/>
    <property type="match status" value="2"/>
</dbReference>
<dbReference type="SUPFAM" id="SSF52058">
    <property type="entry name" value="L domain-like"/>
    <property type="match status" value="1"/>
</dbReference>
<reference evidence="12" key="2">
    <citation type="submission" date="2025-09" db="UniProtKB">
        <authorList>
            <consortium name="Ensembl"/>
        </authorList>
    </citation>
    <scope>IDENTIFICATION</scope>
</reference>
<feature type="chain" id="PRO_5018610966" description="Leucine-rich glioma-inactivated protein 1" evidence="10">
    <location>
        <begin position="29"/>
        <end position="226"/>
    </location>
</feature>
<keyword evidence="3" id="KW-0433">Leucine-rich repeat</keyword>
<keyword evidence="5" id="KW-0677">Repeat</keyword>
<dbReference type="GO" id="GO:0042552">
    <property type="term" value="P:myelination"/>
    <property type="evidence" value="ECO:0007669"/>
    <property type="project" value="TreeGrafter"/>
</dbReference>
<comment type="subcellular location">
    <subcellularLocation>
        <location evidence="1">Cytoplasm</location>
    </subcellularLocation>
    <subcellularLocation>
        <location evidence="8">Synapse</location>
    </subcellularLocation>
</comment>
<dbReference type="InterPro" id="IPR032675">
    <property type="entry name" value="LRR_dom_sf"/>
</dbReference>
<accession>A0A3Q3WA29</accession>
<dbReference type="Ensembl" id="ENSMMOT00000013828.1">
    <property type="protein sequence ID" value="ENSMMOP00000013606.1"/>
    <property type="gene ID" value="ENSMMOG00000010420.1"/>
</dbReference>
<evidence type="ECO:0000256" key="10">
    <source>
        <dbReference type="SAM" id="SignalP"/>
    </source>
</evidence>
<evidence type="ECO:0000313" key="13">
    <source>
        <dbReference type="Proteomes" id="UP000261620"/>
    </source>
</evidence>
<evidence type="ECO:0000256" key="1">
    <source>
        <dbReference type="ARBA" id="ARBA00004496"/>
    </source>
</evidence>
<feature type="signal peptide" evidence="10">
    <location>
        <begin position="1"/>
        <end position="28"/>
    </location>
</feature>
<dbReference type="Proteomes" id="UP000261620">
    <property type="component" value="Unplaced"/>
</dbReference>
<evidence type="ECO:0000313" key="12">
    <source>
        <dbReference type="Ensembl" id="ENSMMOP00000013606.1"/>
    </source>
</evidence>
<dbReference type="SMART" id="SM00082">
    <property type="entry name" value="LRRCT"/>
    <property type="match status" value="1"/>
</dbReference>
<dbReference type="PANTHER" id="PTHR24367">
    <property type="entry name" value="LEUCINE-RICH REPEAT-CONTAINING PROTEIN"/>
    <property type="match status" value="1"/>
</dbReference>
<sequence>MGNSPKMPKRSRCLVFLVAASLLLVVDSKKRPPRCPQSCICTKDNALCESAGMIPRSFPPDVISLSFVKSKFTEIPKESFIHAPALHLLSLAYNNLETLPKDLFKGLEALTKVDLRGNQFTCDCKLKWLVEWIYSTNATVDQIYCKGPASQLDKRINDLVPQSFDCITTEFASYQSLDFKTLSVEAFSFGNDQYVVFAQPFNGKCTFLEWDHVEMVFRHYDDINSK</sequence>
<dbReference type="Pfam" id="PF03736">
    <property type="entry name" value="EPTP"/>
    <property type="match status" value="1"/>
</dbReference>
<evidence type="ECO:0000256" key="8">
    <source>
        <dbReference type="ARBA" id="ARBA00034103"/>
    </source>
</evidence>
<keyword evidence="6" id="KW-0770">Synapse</keyword>
<dbReference type="GO" id="GO:0005615">
    <property type="term" value="C:extracellular space"/>
    <property type="evidence" value="ECO:0007669"/>
    <property type="project" value="TreeGrafter"/>
</dbReference>
<evidence type="ECO:0000259" key="11">
    <source>
        <dbReference type="SMART" id="SM00082"/>
    </source>
</evidence>
<dbReference type="GO" id="GO:0005737">
    <property type="term" value="C:cytoplasm"/>
    <property type="evidence" value="ECO:0007669"/>
    <property type="project" value="UniProtKB-SubCell"/>
</dbReference>